<name>A0A0A9TDN5_ARUDO</name>
<protein>
    <submittedName>
        <fullName evidence="1">Uncharacterized protein</fullName>
    </submittedName>
</protein>
<dbReference type="AlphaFoldDB" id="A0A0A9TDN5"/>
<organism evidence="1">
    <name type="scientific">Arundo donax</name>
    <name type="common">Giant reed</name>
    <name type="synonym">Donax arundinaceus</name>
    <dbReference type="NCBI Taxonomy" id="35708"/>
    <lineage>
        <taxon>Eukaryota</taxon>
        <taxon>Viridiplantae</taxon>
        <taxon>Streptophyta</taxon>
        <taxon>Embryophyta</taxon>
        <taxon>Tracheophyta</taxon>
        <taxon>Spermatophyta</taxon>
        <taxon>Magnoliopsida</taxon>
        <taxon>Liliopsida</taxon>
        <taxon>Poales</taxon>
        <taxon>Poaceae</taxon>
        <taxon>PACMAD clade</taxon>
        <taxon>Arundinoideae</taxon>
        <taxon>Arundineae</taxon>
        <taxon>Arundo</taxon>
    </lineage>
</organism>
<proteinExistence type="predicted"/>
<evidence type="ECO:0000313" key="1">
    <source>
        <dbReference type="EMBL" id="JAD33505.1"/>
    </source>
</evidence>
<reference evidence="1" key="2">
    <citation type="journal article" date="2015" name="Data Brief">
        <title>Shoot transcriptome of the giant reed, Arundo donax.</title>
        <authorList>
            <person name="Barrero R.A."/>
            <person name="Guerrero F.D."/>
            <person name="Moolhuijzen P."/>
            <person name="Goolsby J.A."/>
            <person name="Tidwell J."/>
            <person name="Bellgard S.E."/>
            <person name="Bellgard M.I."/>
        </authorList>
    </citation>
    <scope>NUCLEOTIDE SEQUENCE</scope>
    <source>
        <tissue evidence="1">Shoot tissue taken approximately 20 cm above the soil surface</tissue>
    </source>
</reference>
<dbReference type="EMBL" id="GBRH01264390">
    <property type="protein sequence ID" value="JAD33505.1"/>
    <property type="molecule type" value="Transcribed_RNA"/>
</dbReference>
<accession>A0A0A9TDN5</accession>
<reference evidence="1" key="1">
    <citation type="submission" date="2014-09" db="EMBL/GenBank/DDBJ databases">
        <authorList>
            <person name="Magalhaes I.L.F."/>
            <person name="Oliveira U."/>
            <person name="Santos F.R."/>
            <person name="Vidigal T.H.D.A."/>
            <person name="Brescovit A.D."/>
            <person name="Santos A.J."/>
        </authorList>
    </citation>
    <scope>NUCLEOTIDE SEQUENCE</scope>
    <source>
        <tissue evidence="1">Shoot tissue taken approximately 20 cm above the soil surface</tissue>
    </source>
</reference>
<sequence length="49" mass="5798">MRRRWLRFRAAGGEGAADVAPEEQRKLLLVLVGRRRRGSHARGWEKERR</sequence>